<protein>
    <submittedName>
        <fullName evidence="2">Uncharacterized protein</fullName>
    </submittedName>
</protein>
<evidence type="ECO:0000256" key="1">
    <source>
        <dbReference type="SAM" id="Phobius"/>
    </source>
</evidence>
<keyword evidence="1" id="KW-1133">Transmembrane helix</keyword>
<proteinExistence type="predicted"/>
<keyword evidence="3" id="KW-1185">Reference proteome</keyword>
<gene>
    <name evidence="2" type="ORF">PGH26_02390</name>
</gene>
<dbReference type="RefSeq" id="WP_323692438.1">
    <property type="nucleotide sequence ID" value="NZ_CP116341.1"/>
</dbReference>
<feature type="transmembrane region" description="Helical" evidence="1">
    <location>
        <begin position="6"/>
        <end position="22"/>
    </location>
</feature>
<accession>A0ABZ0KY21</accession>
<name>A0ABZ0KY21_9BACL</name>
<keyword evidence="1" id="KW-0472">Membrane</keyword>
<organism evidence="2 3">
    <name type="scientific">Sporosarcina jeotgali</name>
    <dbReference type="NCBI Taxonomy" id="3020056"/>
    <lineage>
        <taxon>Bacteria</taxon>
        <taxon>Bacillati</taxon>
        <taxon>Bacillota</taxon>
        <taxon>Bacilli</taxon>
        <taxon>Bacillales</taxon>
        <taxon>Caryophanaceae</taxon>
        <taxon>Sporosarcina</taxon>
    </lineage>
</organism>
<feature type="transmembrane region" description="Helical" evidence="1">
    <location>
        <begin position="29"/>
        <end position="49"/>
    </location>
</feature>
<sequence length="303" mass="34532">MELVLAYFIYLFVTAAVIIILKKRLKERVYVYVIAAVILPPIGLLFVLAEIITRRDNDERLKEHMEQLDADITASGVDDVDSIIKFDELKVIPIQEALMVNDHFTRRRVMIDILKEDSLQYIQSLHLAVQNEDTETSHYAVSAITEIKRKLSIALQELSAAYNENPRDLETARSYAMVLKNYAASGYLDPGTLRAALLESIAIHSSILDHSSTEKNQSFEEKMEAEMVTEQYSEAEQTGLAYQAYAPGREEPYLFLIKLYVKMRAYSRLQQVILELKKSEAVLTNQGLSVIRYWAKGEEADVS</sequence>
<reference evidence="2 3" key="1">
    <citation type="submission" date="2023-01" db="EMBL/GenBank/DDBJ databases">
        <title>Sporosarcina sp. nov., isolated from Korean tranditional fermented seafood 'Jeotgal'.</title>
        <authorList>
            <person name="Yang A.-I."/>
        </authorList>
    </citation>
    <scope>NUCLEOTIDE SEQUENCE [LARGE SCALE GENOMIC DNA]</scope>
    <source>
        <strain evidence="2 3">B2O-1</strain>
    </source>
</reference>
<evidence type="ECO:0000313" key="2">
    <source>
        <dbReference type="EMBL" id="WOV84797.1"/>
    </source>
</evidence>
<evidence type="ECO:0000313" key="3">
    <source>
        <dbReference type="Proteomes" id="UP001303532"/>
    </source>
</evidence>
<dbReference type="EMBL" id="CP116341">
    <property type="protein sequence ID" value="WOV84797.1"/>
    <property type="molecule type" value="Genomic_DNA"/>
</dbReference>
<keyword evidence="1" id="KW-0812">Transmembrane</keyword>
<dbReference type="Proteomes" id="UP001303532">
    <property type="component" value="Chromosome"/>
</dbReference>